<gene>
    <name evidence="4" type="primary">SKT</name>
    <name evidence="4" type="ORF">g.712</name>
</gene>
<dbReference type="InterPro" id="IPR051825">
    <property type="entry name" value="SRCIN1"/>
</dbReference>
<reference evidence="4" key="1">
    <citation type="submission" date="2018-10" db="EMBL/GenBank/DDBJ databases">
        <title>Transcriptome assembly of Aceria tosichella (Wheat curl mite) Type 2.</title>
        <authorList>
            <person name="Scully E.D."/>
            <person name="Geib S.M."/>
            <person name="Palmer N.A."/>
            <person name="Gupta A.K."/>
            <person name="Sarath G."/>
            <person name="Tatineni S."/>
        </authorList>
    </citation>
    <scope>NUCLEOTIDE SEQUENCE</scope>
    <source>
        <strain evidence="4">LincolnNE</strain>
    </source>
</reference>
<feature type="region of interest" description="Disordered" evidence="2">
    <location>
        <begin position="290"/>
        <end position="313"/>
    </location>
</feature>
<dbReference type="EMBL" id="GGYP01004827">
    <property type="protein sequence ID" value="MDE49598.1"/>
    <property type="molecule type" value="Transcribed_RNA"/>
</dbReference>
<feature type="domain" description="Actin interacting protein 3-like C-terminal" evidence="3">
    <location>
        <begin position="143"/>
        <end position="221"/>
    </location>
</feature>
<evidence type="ECO:0000256" key="2">
    <source>
        <dbReference type="SAM" id="MobiDB-lite"/>
    </source>
</evidence>
<proteinExistence type="predicted"/>
<dbReference type="AlphaFoldDB" id="A0A6G1SGR3"/>
<feature type="compositionally biased region" description="Pro residues" evidence="2">
    <location>
        <begin position="299"/>
        <end position="310"/>
    </location>
</feature>
<protein>
    <submittedName>
        <fullName evidence="4">Sickle tail</fullName>
    </submittedName>
</protein>
<organism evidence="4">
    <name type="scientific">Aceria tosichella</name>
    <name type="common">wheat curl mite</name>
    <dbReference type="NCBI Taxonomy" id="561515"/>
    <lineage>
        <taxon>Eukaryota</taxon>
        <taxon>Metazoa</taxon>
        <taxon>Ecdysozoa</taxon>
        <taxon>Arthropoda</taxon>
        <taxon>Chelicerata</taxon>
        <taxon>Arachnida</taxon>
        <taxon>Acari</taxon>
        <taxon>Acariformes</taxon>
        <taxon>Trombidiformes</taxon>
        <taxon>Prostigmata</taxon>
        <taxon>Eupodina</taxon>
        <taxon>Eriophyoidea</taxon>
        <taxon>Eriophyidae</taxon>
        <taxon>Eriophyinae</taxon>
        <taxon>Aceriini</taxon>
        <taxon>Aceria</taxon>
    </lineage>
</organism>
<dbReference type="PANTHER" id="PTHR22741">
    <property type="entry name" value="P140CAP/SNIP-RELATED"/>
    <property type="match status" value="1"/>
</dbReference>
<accession>A0A6G1SGR3</accession>
<dbReference type="Pfam" id="PF03915">
    <property type="entry name" value="AIP3"/>
    <property type="match status" value="1"/>
</dbReference>
<evidence type="ECO:0000313" key="4">
    <source>
        <dbReference type="EMBL" id="MDE49598.1"/>
    </source>
</evidence>
<name>A0A6G1SGR3_9ACAR</name>
<keyword evidence="1" id="KW-0175">Coiled coil</keyword>
<dbReference type="GO" id="GO:0005737">
    <property type="term" value="C:cytoplasm"/>
    <property type="evidence" value="ECO:0007669"/>
    <property type="project" value="TreeGrafter"/>
</dbReference>
<dbReference type="PANTHER" id="PTHR22741:SF10">
    <property type="entry name" value="COILED-COIL DOMAIN-CONTAINING PROTEIN CG32809"/>
    <property type="match status" value="1"/>
</dbReference>
<dbReference type="InterPro" id="IPR022782">
    <property type="entry name" value="AIP3-like_C"/>
</dbReference>
<evidence type="ECO:0000259" key="3">
    <source>
        <dbReference type="Pfam" id="PF03915"/>
    </source>
</evidence>
<sequence>MRMGANKESAKENKPAAAAAGFKTFMNVFRPIRLWLNTTSRPKTSTPISNPILHQHHGMMNSDTLEDINDSIASGMTNNNNNNGCDGGRPNHHNDSEVSQFCRTAQARMSLPIMQHNNRARRQAYPQLQRRGQQVARSMGHIYLQHKGETKQASLPNELTTIDTIRALFVCAFPHMLTMEYMSQSHVKIYIYNPSCNIFYELCDIDDVRHESVLRIHHSDPLIQSALPSQISLANLSAIPHTQHQYSTLHRFPPRLPPQFPIQSGSQSSLGQPIPPHMMHLMSQPIHHQMASTPNGLAQPPPPLSHIPPPKPRRMIPANYSMHGLSPSQ</sequence>
<evidence type="ECO:0000256" key="1">
    <source>
        <dbReference type="ARBA" id="ARBA00023054"/>
    </source>
</evidence>
<feature type="region of interest" description="Disordered" evidence="2">
    <location>
        <begin position="75"/>
        <end position="95"/>
    </location>
</feature>